<evidence type="ECO:0000256" key="10">
    <source>
        <dbReference type="ARBA" id="ARBA00024479"/>
    </source>
</evidence>
<evidence type="ECO:0000256" key="6">
    <source>
        <dbReference type="ARBA" id="ARBA00022824"/>
    </source>
</evidence>
<dbReference type="GO" id="GO:0005789">
    <property type="term" value="C:endoplasmic reticulum membrane"/>
    <property type="evidence" value="ECO:0007669"/>
    <property type="project" value="UniProtKB-SubCell"/>
</dbReference>
<evidence type="ECO:0000256" key="3">
    <source>
        <dbReference type="ARBA" id="ARBA00009714"/>
    </source>
</evidence>
<evidence type="ECO:0000313" key="13">
    <source>
        <dbReference type="Proteomes" id="UP000270296"/>
    </source>
</evidence>
<organism evidence="14">
    <name type="scientific">Soboliphyme baturini</name>
    <dbReference type="NCBI Taxonomy" id="241478"/>
    <lineage>
        <taxon>Eukaryota</taxon>
        <taxon>Metazoa</taxon>
        <taxon>Ecdysozoa</taxon>
        <taxon>Nematoda</taxon>
        <taxon>Enoplea</taxon>
        <taxon>Dorylaimia</taxon>
        <taxon>Dioctophymatida</taxon>
        <taxon>Dioctophymatoidea</taxon>
        <taxon>Soboliphymatidae</taxon>
        <taxon>Soboliphyme</taxon>
    </lineage>
</organism>
<gene>
    <name evidence="12" type="ORF">SBAD_LOCUS11884</name>
</gene>
<sequence length="192" mass="21404">MNFVLTEWVNDVKKNQLLNIVGEVGIMHHFSQIVQGVRDLFWIPVYQYRTDGHIIKGVQRGAHSFGISTVVAMLELSQKLVSAIQEFSEVAFEIVNPEYPSGRRQDIFQPVPKPADFREGLSMACSTVKTGFSETAQAIAIATQEERARGRWMIRGILRQATPTIIRPIVIASHATAQMLGGLCSQLKSEAH</sequence>
<dbReference type="InterPro" id="IPR026849">
    <property type="entry name" value="ATG2"/>
</dbReference>
<dbReference type="GO" id="GO:0032266">
    <property type="term" value="F:phosphatidylinositol-3-phosphate binding"/>
    <property type="evidence" value="ECO:0007669"/>
    <property type="project" value="TreeGrafter"/>
</dbReference>
<evidence type="ECO:0000313" key="12">
    <source>
        <dbReference type="EMBL" id="VDP43760.1"/>
    </source>
</evidence>
<keyword evidence="13" id="KW-1185">Reference proteome</keyword>
<dbReference type="GO" id="GO:0034727">
    <property type="term" value="P:piecemeal microautophagy of the nucleus"/>
    <property type="evidence" value="ECO:0007669"/>
    <property type="project" value="TreeGrafter"/>
</dbReference>
<dbReference type="GO" id="GO:0000045">
    <property type="term" value="P:autophagosome assembly"/>
    <property type="evidence" value="ECO:0007669"/>
    <property type="project" value="TreeGrafter"/>
</dbReference>
<dbReference type="PANTHER" id="PTHR13190:SF1">
    <property type="entry name" value="AUTOPHAGY-RELATED 2, ISOFORM A"/>
    <property type="match status" value="1"/>
</dbReference>
<protein>
    <recommendedName>
        <fullName evidence="4">Autophagy-related protein 2</fullName>
    </recommendedName>
</protein>
<keyword evidence="5" id="KW-0813">Transport</keyword>
<reference evidence="12 13" key="2">
    <citation type="submission" date="2018-11" db="EMBL/GenBank/DDBJ databases">
        <authorList>
            <consortium name="Pathogen Informatics"/>
        </authorList>
    </citation>
    <scope>NUCLEOTIDE SEQUENCE [LARGE SCALE GENOMIC DNA]</scope>
</reference>
<evidence type="ECO:0000256" key="7">
    <source>
        <dbReference type="ARBA" id="ARBA00023006"/>
    </source>
</evidence>
<dbReference type="WBParaSite" id="SBAD_0001228101-mRNA-1">
    <property type="protein sequence ID" value="SBAD_0001228101-mRNA-1"/>
    <property type="gene ID" value="SBAD_0001228101"/>
</dbReference>
<evidence type="ECO:0000256" key="2">
    <source>
        <dbReference type="ARBA" id="ARBA00004623"/>
    </source>
</evidence>
<keyword evidence="8" id="KW-0445">Lipid transport</keyword>
<comment type="subcellular location">
    <subcellularLocation>
        <location evidence="1">Endoplasmic reticulum membrane</location>
        <topology evidence="1">Peripheral membrane protein</topology>
    </subcellularLocation>
    <subcellularLocation>
        <location evidence="2">Preautophagosomal structure membrane</location>
        <topology evidence="2">Peripheral membrane protein</topology>
    </subcellularLocation>
</comment>
<dbReference type="Proteomes" id="UP000270296">
    <property type="component" value="Unassembled WGS sequence"/>
</dbReference>
<comment type="catalytic activity">
    <reaction evidence="11">
        <text>a 1,2-diacyl-sn-glycero-3-phosphoethanolamine(in) = a 1,2-diacyl-sn-glycero-3-phosphoethanolamine(out)</text>
        <dbReference type="Rhea" id="RHEA:38895"/>
        <dbReference type="ChEBI" id="CHEBI:64612"/>
    </reaction>
</comment>
<dbReference type="Pfam" id="PF13329">
    <property type="entry name" value="ATG2_CAD"/>
    <property type="match status" value="1"/>
</dbReference>
<reference evidence="14" key="1">
    <citation type="submission" date="2016-06" db="UniProtKB">
        <authorList>
            <consortium name="WormBaseParasite"/>
        </authorList>
    </citation>
    <scope>IDENTIFICATION</scope>
</reference>
<name>A0A183J7N6_9BILA</name>
<comment type="similarity">
    <text evidence="3">Belongs to the ATG2 family.</text>
</comment>
<keyword evidence="6" id="KW-0256">Endoplasmic reticulum</keyword>
<keyword evidence="7" id="KW-0072">Autophagy</keyword>
<dbReference type="EMBL" id="UZAM01016555">
    <property type="protein sequence ID" value="VDP43760.1"/>
    <property type="molecule type" value="Genomic_DNA"/>
</dbReference>
<evidence type="ECO:0000256" key="8">
    <source>
        <dbReference type="ARBA" id="ARBA00023055"/>
    </source>
</evidence>
<dbReference type="PANTHER" id="PTHR13190">
    <property type="entry name" value="AUTOPHAGY-RELATED 2, ISOFORM A"/>
    <property type="match status" value="1"/>
</dbReference>
<dbReference type="GO" id="GO:0006869">
    <property type="term" value="P:lipid transport"/>
    <property type="evidence" value="ECO:0007669"/>
    <property type="project" value="UniProtKB-KW"/>
</dbReference>
<evidence type="ECO:0000256" key="9">
    <source>
        <dbReference type="ARBA" id="ARBA00023136"/>
    </source>
</evidence>
<dbReference type="AlphaFoldDB" id="A0A183J7N6"/>
<accession>A0A183J7N6</accession>
<evidence type="ECO:0000256" key="11">
    <source>
        <dbReference type="ARBA" id="ARBA00024615"/>
    </source>
</evidence>
<keyword evidence="9" id="KW-0472">Membrane</keyword>
<dbReference type="GO" id="GO:0061908">
    <property type="term" value="C:phagophore"/>
    <property type="evidence" value="ECO:0007669"/>
    <property type="project" value="TreeGrafter"/>
</dbReference>
<evidence type="ECO:0000256" key="5">
    <source>
        <dbReference type="ARBA" id="ARBA00022448"/>
    </source>
</evidence>
<dbReference type="GO" id="GO:0061723">
    <property type="term" value="P:glycophagy"/>
    <property type="evidence" value="ECO:0007669"/>
    <property type="project" value="TreeGrafter"/>
</dbReference>
<dbReference type="GO" id="GO:0000422">
    <property type="term" value="P:autophagy of mitochondrion"/>
    <property type="evidence" value="ECO:0007669"/>
    <property type="project" value="TreeGrafter"/>
</dbReference>
<comment type="catalytic activity">
    <reaction evidence="10">
        <text>a 1,2-diacyl-sn-glycero-3-phospho-L-serine(in) = a 1,2-diacyl-sn-glycero-3-phospho-L-serine(out)</text>
        <dbReference type="Rhea" id="RHEA:38663"/>
        <dbReference type="ChEBI" id="CHEBI:57262"/>
    </reaction>
</comment>
<proteinExistence type="inferred from homology"/>
<dbReference type="OrthoDB" id="18982at2759"/>
<dbReference type="GO" id="GO:0043495">
    <property type="term" value="F:protein-membrane adaptor activity"/>
    <property type="evidence" value="ECO:0007669"/>
    <property type="project" value="TreeGrafter"/>
</dbReference>
<evidence type="ECO:0000313" key="14">
    <source>
        <dbReference type="WBParaSite" id="SBAD_0001228101-mRNA-1"/>
    </source>
</evidence>
<dbReference type="GO" id="GO:0061709">
    <property type="term" value="P:reticulophagy"/>
    <property type="evidence" value="ECO:0007669"/>
    <property type="project" value="TreeGrafter"/>
</dbReference>
<evidence type="ECO:0000256" key="1">
    <source>
        <dbReference type="ARBA" id="ARBA00004406"/>
    </source>
</evidence>
<evidence type="ECO:0000256" key="4">
    <source>
        <dbReference type="ARBA" id="ARBA00018070"/>
    </source>
</evidence>
<dbReference type="GO" id="GO:0034045">
    <property type="term" value="C:phagophore assembly site membrane"/>
    <property type="evidence" value="ECO:0007669"/>
    <property type="project" value="UniProtKB-SubCell"/>
</dbReference>